<accession>A0ABN8MTF8</accession>
<dbReference type="Proteomes" id="UP001159405">
    <property type="component" value="Unassembled WGS sequence"/>
</dbReference>
<reference evidence="4 5" key="1">
    <citation type="submission" date="2022-05" db="EMBL/GenBank/DDBJ databases">
        <authorList>
            <consortium name="Genoscope - CEA"/>
            <person name="William W."/>
        </authorList>
    </citation>
    <scope>NUCLEOTIDE SEQUENCE [LARGE SCALE GENOMIC DNA]</scope>
</reference>
<feature type="domain" description="DED" evidence="3">
    <location>
        <begin position="5"/>
        <end position="86"/>
    </location>
</feature>
<evidence type="ECO:0000256" key="2">
    <source>
        <dbReference type="SAM" id="MobiDB-lite"/>
    </source>
</evidence>
<proteinExistence type="predicted"/>
<evidence type="ECO:0000259" key="3">
    <source>
        <dbReference type="PROSITE" id="PS50168"/>
    </source>
</evidence>
<sequence length="695" mass="79751">MSNIEYNNLLFVISEKLDQENVLERLRFTCREKLASASNRQDSIQDTLSLFKELEDRNHLGVDRLQVLKDLLKGLKEWSLLGKVKKFESTRTEYIGLKEQIILVLDELNDMERLISICRMEFAEANESNIQDVRSLFEELERNDCLGIDCLGLLKEILTKTEQGDLLRNVEGLEARRNREDEFENRRGTFFTCCYIRMNLNILRLLKIKTIFKVAASGFTVAYALEVLNRGLTFDQLVAGVNELVLPVGTILRQITEGCICLTVQAERLASLKALWSLYKNGTLRERLQDFFVTDKVREELAGGEELEAIVTIEEEEYQKAFSELSSKVEAGADRFIEGRPMRIHRRNSDSSLYCKTPYAEAPKQTPVSSERPPNSQSRFLDQERLAFVQSYLEKAEDVRSMVAESSDSGIPGTHGTPSGFGVEETSEPSYKLHLKDLSQKVIVELKWRLENDPTGKKWFLESFGLAPTISEVLENIDELFPDTPAKLLKEVFEALELYDLAELMEKAKRRTLRPAFPLTELRKTLNASKRPTRFYSKVAVLIFDAEADQADSKAQNIGSFFQGFNSQSRVTTVSLTSLNRACAVVKKWRKIEGDFETGRPQEIEKRLKTELQGLQQSTRDLIEVLEVEGMMITRASVMEVKKNEELQKYIEMRKMKKKDRKVTIANIIGETTQELQKEREKFKMTLDKWTPSEG</sequence>
<protein>
    <recommendedName>
        <fullName evidence="3">DED domain-containing protein</fullName>
    </recommendedName>
</protein>
<feature type="region of interest" description="Disordered" evidence="2">
    <location>
        <begin position="405"/>
        <end position="425"/>
    </location>
</feature>
<dbReference type="SUPFAM" id="SSF47986">
    <property type="entry name" value="DEATH domain"/>
    <property type="match status" value="2"/>
</dbReference>
<dbReference type="Gene3D" id="1.10.533.10">
    <property type="entry name" value="Death Domain, Fas"/>
    <property type="match status" value="2"/>
</dbReference>
<evidence type="ECO:0000256" key="1">
    <source>
        <dbReference type="ARBA" id="ARBA00022703"/>
    </source>
</evidence>
<dbReference type="PANTHER" id="PTHR48169:SF7">
    <property type="entry name" value="CASPASE 10"/>
    <property type="match status" value="1"/>
</dbReference>
<dbReference type="PANTHER" id="PTHR48169">
    <property type="entry name" value="DED DOMAIN-CONTAINING PROTEIN"/>
    <property type="match status" value="1"/>
</dbReference>
<name>A0ABN8MTF8_9CNID</name>
<dbReference type="Pfam" id="PF01335">
    <property type="entry name" value="DED"/>
    <property type="match status" value="1"/>
</dbReference>
<dbReference type="Pfam" id="PF20694">
    <property type="entry name" value="TRADD-like_N"/>
    <property type="match status" value="1"/>
</dbReference>
<comment type="caution">
    <text evidence="4">The sequence shown here is derived from an EMBL/GenBank/DDBJ whole genome shotgun (WGS) entry which is preliminary data.</text>
</comment>
<organism evidence="4 5">
    <name type="scientific">Porites lobata</name>
    <dbReference type="NCBI Taxonomy" id="104759"/>
    <lineage>
        <taxon>Eukaryota</taxon>
        <taxon>Metazoa</taxon>
        <taxon>Cnidaria</taxon>
        <taxon>Anthozoa</taxon>
        <taxon>Hexacorallia</taxon>
        <taxon>Scleractinia</taxon>
        <taxon>Fungiina</taxon>
        <taxon>Poritidae</taxon>
        <taxon>Porites</taxon>
    </lineage>
</organism>
<feature type="domain" description="DED" evidence="3">
    <location>
        <begin position="109"/>
        <end position="172"/>
    </location>
</feature>
<feature type="region of interest" description="Disordered" evidence="2">
    <location>
        <begin position="359"/>
        <end position="380"/>
    </location>
</feature>
<keyword evidence="1" id="KW-0053">Apoptosis</keyword>
<evidence type="ECO:0000313" key="4">
    <source>
        <dbReference type="EMBL" id="CAH3035324.1"/>
    </source>
</evidence>
<dbReference type="InterPro" id="IPR001875">
    <property type="entry name" value="DED_dom"/>
</dbReference>
<dbReference type="InterPro" id="IPR011029">
    <property type="entry name" value="DEATH-like_dom_sf"/>
</dbReference>
<dbReference type="SMART" id="SM00031">
    <property type="entry name" value="DED"/>
    <property type="match status" value="2"/>
</dbReference>
<dbReference type="InterPro" id="IPR049341">
    <property type="entry name" value="TRADD-like_N"/>
</dbReference>
<gene>
    <name evidence="4" type="ORF">PLOB_00025107</name>
</gene>
<feature type="compositionally biased region" description="Polar residues" evidence="2">
    <location>
        <begin position="366"/>
        <end position="380"/>
    </location>
</feature>
<keyword evidence="5" id="KW-1185">Reference proteome</keyword>
<dbReference type="PROSITE" id="PS50168">
    <property type="entry name" value="DED"/>
    <property type="match status" value="2"/>
</dbReference>
<evidence type="ECO:0000313" key="5">
    <source>
        <dbReference type="Proteomes" id="UP001159405"/>
    </source>
</evidence>
<dbReference type="EMBL" id="CALNXK010000003">
    <property type="protein sequence ID" value="CAH3035324.1"/>
    <property type="molecule type" value="Genomic_DNA"/>
</dbReference>